<dbReference type="GO" id="GO:0003676">
    <property type="term" value="F:nucleic acid binding"/>
    <property type="evidence" value="ECO:0007669"/>
    <property type="project" value="InterPro"/>
</dbReference>
<dbReference type="AlphaFoldDB" id="A0A2N9EFT4"/>
<evidence type="ECO:0000259" key="2">
    <source>
        <dbReference type="Pfam" id="PF13966"/>
    </source>
</evidence>
<feature type="domain" description="RNase H type-1" evidence="1">
    <location>
        <begin position="232"/>
        <end position="317"/>
    </location>
</feature>
<name>A0A2N9EFT4_FAGSY</name>
<dbReference type="Gene3D" id="3.30.420.10">
    <property type="entry name" value="Ribonuclease H-like superfamily/Ribonuclease H"/>
    <property type="match status" value="1"/>
</dbReference>
<sequence length="325" mass="36734">MFLPHEASSILGIPLSSHVSSDTLIWPHTSNGKYSVRSAYHILMERAIRDRPSHSNMEEESSLWKNIWSLKVIPRIKSFLWRACLEALPTKSNLFNRHLVPSPLCEECQRGAEDTLHVLWYCKSTNKIWRDYSFWPLLQASPPRSLAGLILVVMTSKNEVDIQYFATTSWLLWNRRNKGRSEQVWEPIQSIQQRTILLIEEYQRSNEVQGPRAPIPLNIQWSPPRDNHRKINFDGAIFIDLNAAGIGVIVRDSAGNPEAALSKRVVCPLSPAIIEARAAFEAVKLAKNLGLTEVEFEGDAFVIIAALEDPSANLTPYGNIISDTV</sequence>
<dbReference type="GO" id="GO:0004523">
    <property type="term" value="F:RNA-DNA hybrid ribonuclease activity"/>
    <property type="evidence" value="ECO:0007669"/>
    <property type="project" value="InterPro"/>
</dbReference>
<dbReference type="CDD" id="cd06222">
    <property type="entry name" value="RNase_H_like"/>
    <property type="match status" value="1"/>
</dbReference>
<dbReference type="InterPro" id="IPR044730">
    <property type="entry name" value="RNase_H-like_dom_plant"/>
</dbReference>
<evidence type="ECO:0000259" key="1">
    <source>
        <dbReference type="Pfam" id="PF13456"/>
    </source>
</evidence>
<accession>A0A2N9EFT4</accession>
<dbReference type="InterPro" id="IPR036397">
    <property type="entry name" value="RNaseH_sf"/>
</dbReference>
<proteinExistence type="predicted"/>
<reference evidence="3" key="1">
    <citation type="submission" date="2018-02" db="EMBL/GenBank/DDBJ databases">
        <authorList>
            <person name="Cohen D.B."/>
            <person name="Kent A.D."/>
        </authorList>
    </citation>
    <scope>NUCLEOTIDE SEQUENCE</scope>
</reference>
<dbReference type="Pfam" id="PF13456">
    <property type="entry name" value="RVT_3"/>
    <property type="match status" value="1"/>
</dbReference>
<dbReference type="InterPro" id="IPR052929">
    <property type="entry name" value="RNase_H-like_EbsB-rel"/>
</dbReference>
<feature type="domain" description="Reverse transcriptase zinc-binding" evidence="2">
    <location>
        <begin position="34"/>
        <end position="129"/>
    </location>
</feature>
<dbReference type="EMBL" id="OIVN01000295">
    <property type="protein sequence ID" value="SPC77826.1"/>
    <property type="molecule type" value="Genomic_DNA"/>
</dbReference>
<evidence type="ECO:0000313" key="3">
    <source>
        <dbReference type="EMBL" id="SPC77826.1"/>
    </source>
</evidence>
<dbReference type="PANTHER" id="PTHR47074">
    <property type="entry name" value="BNAC02G40300D PROTEIN"/>
    <property type="match status" value="1"/>
</dbReference>
<protein>
    <recommendedName>
        <fullName evidence="4">Reverse transcriptase zinc-binding domain-containing protein</fullName>
    </recommendedName>
</protein>
<dbReference type="InterPro" id="IPR026960">
    <property type="entry name" value="RVT-Znf"/>
</dbReference>
<dbReference type="Pfam" id="PF13966">
    <property type="entry name" value="zf-RVT"/>
    <property type="match status" value="1"/>
</dbReference>
<organism evidence="3">
    <name type="scientific">Fagus sylvatica</name>
    <name type="common">Beechnut</name>
    <dbReference type="NCBI Taxonomy" id="28930"/>
    <lineage>
        <taxon>Eukaryota</taxon>
        <taxon>Viridiplantae</taxon>
        <taxon>Streptophyta</taxon>
        <taxon>Embryophyta</taxon>
        <taxon>Tracheophyta</taxon>
        <taxon>Spermatophyta</taxon>
        <taxon>Magnoliopsida</taxon>
        <taxon>eudicotyledons</taxon>
        <taxon>Gunneridae</taxon>
        <taxon>Pentapetalae</taxon>
        <taxon>rosids</taxon>
        <taxon>fabids</taxon>
        <taxon>Fagales</taxon>
        <taxon>Fagaceae</taxon>
        <taxon>Fagus</taxon>
    </lineage>
</organism>
<dbReference type="InterPro" id="IPR002156">
    <property type="entry name" value="RNaseH_domain"/>
</dbReference>
<gene>
    <name evidence="3" type="ORF">FSB_LOCUS5708</name>
</gene>
<dbReference type="PANTHER" id="PTHR47074:SF48">
    <property type="entry name" value="POLYNUCLEOTIDYL TRANSFERASE, RIBONUCLEASE H-LIKE SUPERFAMILY PROTEIN"/>
    <property type="match status" value="1"/>
</dbReference>
<evidence type="ECO:0008006" key="4">
    <source>
        <dbReference type="Google" id="ProtNLM"/>
    </source>
</evidence>